<protein>
    <submittedName>
        <fullName evidence="7">Uncharacterized protein LOC100212612 isoform X2</fullName>
    </submittedName>
</protein>
<dbReference type="Proteomes" id="UP001652625">
    <property type="component" value="Chromosome 02"/>
</dbReference>
<dbReference type="PANTHER" id="PTHR11849:SF133">
    <property type="entry name" value="ETS DOMAIN-CONTAINING PROTEIN"/>
    <property type="match status" value="1"/>
</dbReference>
<accession>A0ABM4BE30</accession>
<dbReference type="PROSITE" id="PS50061">
    <property type="entry name" value="ETS_DOMAIN_3"/>
    <property type="match status" value="1"/>
</dbReference>
<reference evidence="6" key="1">
    <citation type="submission" date="2025-05" db="UniProtKB">
        <authorList>
            <consortium name="RefSeq"/>
        </authorList>
    </citation>
    <scope>NUCLEOTIDE SEQUENCE [LARGE SCALE GENOMIC DNA]</scope>
</reference>
<dbReference type="PRINTS" id="PR00454">
    <property type="entry name" value="ETSDOMAIN"/>
</dbReference>
<feature type="domain" description="ETS" evidence="5">
    <location>
        <begin position="1"/>
        <end position="71"/>
    </location>
</feature>
<dbReference type="SUPFAM" id="SSF46785">
    <property type="entry name" value="Winged helix' DNA-binding domain"/>
    <property type="match status" value="1"/>
</dbReference>
<reference evidence="7" key="2">
    <citation type="submission" date="2025-08" db="UniProtKB">
        <authorList>
            <consortium name="RefSeq"/>
        </authorList>
    </citation>
    <scope>IDENTIFICATION</scope>
</reference>
<evidence type="ECO:0000313" key="6">
    <source>
        <dbReference type="Proteomes" id="UP001652625"/>
    </source>
</evidence>
<name>A0ABM4BE30_HYDVU</name>
<proteinExistence type="inferred from homology"/>
<evidence type="ECO:0000313" key="7">
    <source>
        <dbReference type="RefSeq" id="XP_065647208.1"/>
    </source>
</evidence>
<dbReference type="SMART" id="SM00413">
    <property type="entry name" value="ETS"/>
    <property type="match status" value="1"/>
</dbReference>
<organism evidence="6 7">
    <name type="scientific">Hydra vulgaris</name>
    <name type="common">Hydra</name>
    <name type="synonym">Hydra attenuata</name>
    <dbReference type="NCBI Taxonomy" id="6087"/>
    <lineage>
        <taxon>Eukaryota</taxon>
        <taxon>Metazoa</taxon>
        <taxon>Cnidaria</taxon>
        <taxon>Hydrozoa</taxon>
        <taxon>Hydroidolina</taxon>
        <taxon>Anthoathecata</taxon>
        <taxon>Aplanulata</taxon>
        <taxon>Hydridae</taxon>
        <taxon>Hydra</taxon>
    </lineage>
</organism>
<feature type="compositionally biased region" description="Basic and acidic residues" evidence="4">
    <location>
        <begin position="165"/>
        <end position="185"/>
    </location>
</feature>
<dbReference type="GeneID" id="100212612"/>
<evidence type="ECO:0000256" key="3">
    <source>
        <dbReference type="RuleBase" id="RU004019"/>
    </source>
</evidence>
<keyword evidence="6" id="KW-1185">Reference proteome</keyword>
<dbReference type="PANTHER" id="PTHR11849">
    <property type="entry name" value="ETS"/>
    <property type="match status" value="1"/>
</dbReference>
<dbReference type="PROSITE" id="PS00346">
    <property type="entry name" value="ETS_DOMAIN_2"/>
    <property type="match status" value="1"/>
</dbReference>
<dbReference type="InterPro" id="IPR036390">
    <property type="entry name" value="WH_DNA-bd_sf"/>
</dbReference>
<comment type="similarity">
    <text evidence="1 3">Belongs to the ETS family.</text>
</comment>
<evidence type="ECO:0000259" key="5">
    <source>
        <dbReference type="PROSITE" id="PS50061"/>
    </source>
</evidence>
<dbReference type="InterPro" id="IPR000418">
    <property type="entry name" value="Ets_dom"/>
</dbReference>
<sequence>MDDSFISMIEWTDEINGEFKLKNSEAVAKKWGERKQKEGMNYDKLSRALRYYYSKDIIQKVSGRRFVYKFIPSTEMHTAVDSIKACMVRQGRRNVSTGPFPNQQALAQIRSRTIRNNPDMKGYIHYQPLRQGSVSPPHKQSRDSFNSSSPLSPRRESNDVFNSRDTNEVFVEDKMDNPNSHKDLMSRNVYSRNGFHEEQNKQSRPRFYSDIEHALHDNKRRIIQYNSNYGSSVDERSYNTLIKGAFDSNNDLTMRLHSRSGERDVSPEHYAFHSRDQLLKDYEGVRRNVSLPCETKVKNSSDDQCDSYSNNRKRPHISHEYVIQTNQQTLYERRKIPSLDIDIETKPKPVNSTNEYIDLNAHSKFYASSPLIKPAIIKLSEALGSLSDAKLESEQNKKYYSPGLTKCEGRYFTFPEKDCLRSEHKSLSHSCSPPRVSPDPSTYQPPPGYVLRKYVSLVDVWTQTTQTTEVCTSSVITSRKELLKASNTNFRNGLLSSSEGEKTIQSKLENIENDISATQKTKDFFSIESLNADSSPAVNGDKTHDDIVQSCNCGCMDIQNKVHFQNGSSVVYKHEIY</sequence>
<dbReference type="Gene3D" id="1.10.10.10">
    <property type="entry name" value="Winged helix-like DNA-binding domain superfamily/Winged helix DNA-binding domain"/>
    <property type="match status" value="1"/>
</dbReference>
<evidence type="ECO:0000256" key="2">
    <source>
        <dbReference type="ARBA" id="ARBA00023125"/>
    </source>
</evidence>
<dbReference type="Pfam" id="PF00178">
    <property type="entry name" value="Ets"/>
    <property type="match status" value="1"/>
</dbReference>
<comment type="subcellular location">
    <subcellularLocation>
        <location evidence="3">Nucleus</location>
    </subcellularLocation>
</comment>
<dbReference type="InterPro" id="IPR036388">
    <property type="entry name" value="WH-like_DNA-bd_sf"/>
</dbReference>
<feature type="region of interest" description="Disordered" evidence="4">
    <location>
        <begin position="129"/>
        <end position="185"/>
    </location>
</feature>
<keyword evidence="3" id="KW-0539">Nucleus</keyword>
<dbReference type="RefSeq" id="XP_065647208.1">
    <property type="nucleotide sequence ID" value="XM_065791136.1"/>
</dbReference>
<keyword evidence="2 3" id="KW-0238">DNA-binding</keyword>
<gene>
    <name evidence="7" type="primary">LOC100212612</name>
</gene>
<evidence type="ECO:0000256" key="4">
    <source>
        <dbReference type="SAM" id="MobiDB-lite"/>
    </source>
</evidence>
<dbReference type="InterPro" id="IPR046328">
    <property type="entry name" value="ETS_fam"/>
</dbReference>
<evidence type="ECO:0000256" key="1">
    <source>
        <dbReference type="ARBA" id="ARBA00005562"/>
    </source>
</evidence>